<dbReference type="OrthoDB" id="1906740at2"/>
<gene>
    <name evidence="3" type="ORF">SAMN05421730_103132</name>
</gene>
<dbReference type="AlphaFoldDB" id="A0A1D3TXK4"/>
<evidence type="ECO:0000313" key="3">
    <source>
        <dbReference type="EMBL" id="SCP99058.1"/>
    </source>
</evidence>
<accession>A0A1D3TXK4</accession>
<keyword evidence="1" id="KW-0472">Membrane</keyword>
<keyword evidence="1" id="KW-0812">Transmembrane</keyword>
<evidence type="ECO:0000259" key="2">
    <source>
        <dbReference type="SMART" id="SM00858"/>
    </source>
</evidence>
<name>A0A1D3TXK4_9FIRM</name>
<dbReference type="STRING" id="1619234.SAMN05421730_103132"/>
<dbReference type="InterPro" id="IPR013974">
    <property type="entry name" value="SAF"/>
</dbReference>
<protein>
    <recommendedName>
        <fullName evidence="2">SAF domain-containing protein</fullName>
    </recommendedName>
</protein>
<dbReference type="CDD" id="cd11614">
    <property type="entry name" value="SAF_CpaB_FlgA_like"/>
    <property type="match status" value="1"/>
</dbReference>
<evidence type="ECO:0000313" key="4">
    <source>
        <dbReference type="Proteomes" id="UP000199315"/>
    </source>
</evidence>
<feature type="domain" description="SAF" evidence="2">
    <location>
        <begin position="48"/>
        <end position="114"/>
    </location>
</feature>
<dbReference type="EMBL" id="FMKA01000031">
    <property type="protein sequence ID" value="SCP99058.1"/>
    <property type="molecule type" value="Genomic_DNA"/>
</dbReference>
<organism evidence="3 4">
    <name type="scientific">Anaerobium acetethylicum</name>
    <dbReference type="NCBI Taxonomy" id="1619234"/>
    <lineage>
        <taxon>Bacteria</taxon>
        <taxon>Bacillati</taxon>
        <taxon>Bacillota</taxon>
        <taxon>Clostridia</taxon>
        <taxon>Lachnospirales</taxon>
        <taxon>Lachnospiraceae</taxon>
        <taxon>Anaerobium</taxon>
    </lineage>
</organism>
<evidence type="ECO:0000256" key="1">
    <source>
        <dbReference type="SAM" id="Phobius"/>
    </source>
</evidence>
<dbReference type="Proteomes" id="UP000199315">
    <property type="component" value="Unassembled WGS sequence"/>
</dbReference>
<dbReference type="SMART" id="SM00858">
    <property type="entry name" value="SAF"/>
    <property type="match status" value="1"/>
</dbReference>
<reference evidence="3 4" key="1">
    <citation type="submission" date="2016-09" db="EMBL/GenBank/DDBJ databases">
        <authorList>
            <person name="Capua I."/>
            <person name="De Benedictis P."/>
            <person name="Joannis T."/>
            <person name="Lombin L.H."/>
            <person name="Cattoli G."/>
        </authorList>
    </citation>
    <scope>NUCLEOTIDE SEQUENCE [LARGE SCALE GENOMIC DNA]</scope>
    <source>
        <strain evidence="3 4">GluBS11</strain>
    </source>
</reference>
<dbReference type="RefSeq" id="WP_091236324.1">
    <property type="nucleotide sequence ID" value="NZ_FMKA01000031.1"/>
</dbReference>
<proteinExistence type="predicted"/>
<keyword evidence="4" id="KW-1185">Reference proteome</keyword>
<keyword evidence="1" id="KW-1133">Transmembrane helix</keyword>
<sequence>MKKDKEGIKKKKGNKDLKRMAVSFFVAAVLFVSLMSLERSILNKEKTVSAIKAAVEIQEGMVITKGNVKELFVETKIPGGLAVDGTIASMDQLIGQITTKDMKTNMIVYEDAVIPKEDVLADIEDPIEASILVNDISQVVGGILREGDLVSIAVVDDSTGTNEEIFDRVYVTKALNSSGKETAKGDSETSAVVLNLIIDKKDEARLNEKISLGTVRVSKLHGAY</sequence>
<feature type="transmembrane region" description="Helical" evidence="1">
    <location>
        <begin position="20"/>
        <end position="37"/>
    </location>
</feature>